<name>A0ABV6QTE2_9ACTN</name>
<keyword evidence="3" id="KW-1185">Reference proteome</keyword>
<dbReference type="Gene3D" id="3.40.390.10">
    <property type="entry name" value="Collagenase (Catalytic Domain)"/>
    <property type="match status" value="1"/>
</dbReference>
<proteinExistence type="predicted"/>
<comment type="caution">
    <text evidence="2">The sequence shown here is derived from an EMBL/GenBank/DDBJ whole genome shotgun (WGS) entry which is preliminary data.</text>
</comment>
<evidence type="ECO:0000313" key="3">
    <source>
        <dbReference type="Proteomes" id="UP001589890"/>
    </source>
</evidence>
<sequence>MRRIRLTGLVGVAVAVVAAGLVPATTASSAPPPPFRHLQPGGQPKLIEKLPVNVVFLGYGKGQVNPKAFSQGLPKKYEPVVRSRLAYGVTEKLGIRYDYDYRIKVADRSYENKFFAKLAKLAKPAPVNSFQQDYNDQNKNVRDVTSNHEIDAPTVEKWLALNPPAGVDTRRNTVFLINWYGRADFKYHVYTKTNEPDPDTGYNFGQVRASRKLVAWGGTTADDEENGLGSTRRVWFHDLSAGPNASTGSWNVDDADIDDDGEPDYRIPVAWEYAANGYRKPSELSGDLAKIVRYVALDLLFTSSPLYPVELPTDEPAKTVNLDSNTYEGWPGVDANKTYIKAPLIQAELGELVRNNKLSYDDQDLPYTGDAKTCYEGLLSGVSCFPETGYPPFANLYLQNKRDLARTQDDQGKVDYELPIFNYAVGPGVDVPALGFADDNYVDGTQSYVFNFISPDVVASGYGLTTTIIHEVGHHLGLSHPHDGWDSTSGKDFGPSGDTYFAWLGDQSNSMMSYIDLNWDFSQFDRDNMERFQAAALNEAANRLAGEALAAPNAARAYDELRRADVLIGLTKLAFAKHEYSLARVLAGQAYAAAAEGAEEAGVDVKASNEVVRKSAQAARAAAPAHTEGLFIDTLEGPRGLR</sequence>
<dbReference type="Proteomes" id="UP001589890">
    <property type="component" value="Unassembled WGS sequence"/>
</dbReference>
<dbReference type="RefSeq" id="WP_380051142.1">
    <property type="nucleotide sequence ID" value="NZ_JBHLTC010000030.1"/>
</dbReference>
<evidence type="ECO:0000256" key="1">
    <source>
        <dbReference type="SAM" id="SignalP"/>
    </source>
</evidence>
<evidence type="ECO:0000313" key="2">
    <source>
        <dbReference type="EMBL" id="MFC0626972.1"/>
    </source>
</evidence>
<reference evidence="2 3" key="1">
    <citation type="submission" date="2024-09" db="EMBL/GenBank/DDBJ databases">
        <authorList>
            <person name="Sun Q."/>
            <person name="Mori K."/>
        </authorList>
    </citation>
    <scope>NUCLEOTIDE SEQUENCE [LARGE SCALE GENOMIC DNA]</scope>
    <source>
        <strain evidence="2 3">CGMCC 1.15906</strain>
    </source>
</reference>
<dbReference type="EMBL" id="JBHLTC010000030">
    <property type="protein sequence ID" value="MFC0626972.1"/>
    <property type="molecule type" value="Genomic_DNA"/>
</dbReference>
<keyword evidence="1" id="KW-0732">Signal</keyword>
<organism evidence="2 3">
    <name type="scientific">Kribbella deserti</name>
    <dbReference type="NCBI Taxonomy" id="1926257"/>
    <lineage>
        <taxon>Bacteria</taxon>
        <taxon>Bacillati</taxon>
        <taxon>Actinomycetota</taxon>
        <taxon>Actinomycetes</taxon>
        <taxon>Propionibacteriales</taxon>
        <taxon>Kribbellaceae</taxon>
        <taxon>Kribbella</taxon>
    </lineage>
</organism>
<accession>A0ABV6QTE2</accession>
<gene>
    <name evidence="2" type="ORF">ACFFGN_23025</name>
</gene>
<evidence type="ECO:0008006" key="4">
    <source>
        <dbReference type="Google" id="ProtNLM"/>
    </source>
</evidence>
<protein>
    <recommendedName>
        <fullName evidence="4">Peptidase M43 pregnancy-associated plasma-A domain-containing protein</fullName>
    </recommendedName>
</protein>
<dbReference type="InterPro" id="IPR024079">
    <property type="entry name" value="MetalloPept_cat_dom_sf"/>
</dbReference>
<feature type="signal peptide" evidence="1">
    <location>
        <begin position="1"/>
        <end position="29"/>
    </location>
</feature>
<feature type="chain" id="PRO_5047184440" description="Peptidase M43 pregnancy-associated plasma-A domain-containing protein" evidence="1">
    <location>
        <begin position="30"/>
        <end position="642"/>
    </location>
</feature>
<dbReference type="SUPFAM" id="SSF55486">
    <property type="entry name" value="Metalloproteases ('zincins'), catalytic domain"/>
    <property type="match status" value="1"/>
</dbReference>